<dbReference type="Pfam" id="PF00583">
    <property type="entry name" value="Acetyltransf_1"/>
    <property type="match status" value="1"/>
</dbReference>
<evidence type="ECO:0000313" key="3">
    <source>
        <dbReference type="EMBL" id="MCT2041933.1"/>
    </source>
</evidence>
<evidence type="ECO:0000313" key="4">
    <source>
        <dbReference type="Proteomes" id="UP001525379"/>
    </source>
</evidence>
<accession>A0ABT2HUD5</accession>
<organism evidence="3 4">
    <name type="scientific">Pseudoclavibacter albus</name>
    <dbReference type="NCBI Taxonomy" id="272241"/>
    <lineage>
        <taxon>Bacteria</taxon>
        <taxon>Bacillati</taxon>
        <taxon>Actinomycetota</taxon>
        <taxon>Actinomycetes</taxon>
        <taxon>Micrococcales</taxon>
        <taxon>Microbacteriaceae</taxon>
        <taxon>Pseudoclavibacter</taxon>
    </lineage>
</organism>
<feature type="region of interest" description="Disordered" evidence="1">
    <location>
        <begin position="1"/>
        <end position="22"/>
    </location>
</feature>
<dbReference type="EMBL" id="JALXSQ010000002">
    <property type="protein sequence ID" value="MCT2041933.1"/>
    <property type="molecule type" value="Genomic_DNA"/>
</dbReference>
<dbReference type="Proteomes" id="UP001525379">
    <property type="component" value="Unassembled WGS sequence"/>
</dbReference>
<dbReference type="SUPFAM" id="SSF55729">
    <property type="entry name" value="Acyl-CoA N-acyltransferases (Nat)"/>
    <property type="match status" value="1"/>
</dbReference>
<sequence length="119" mass="13082">MQSSIRELKPPMPGSSRDGTDSLTLAVTEAGELAGACLVFLDAERHLIRALAVAVDWKRHGVGRQLVQYELDRAVPGVPVVARIDERNTASIHLFSSLGFERLGRHDPEPSLTLWVREA</sequence>
<dbReference type="InterPro" id="IPR016181">
    <property type="entry name" value="Acyl_CoA_acyltransferase"/>
</dbReference>
<proteinExistence type="predicted"/>
<dbReference type="RefSeq" id="WP_260103670.1">
    <property type="nucleotide sequence ID" value="NZ_JALXSQ010000002.1"/>
</dbReference>
<dbReference type="InterPro" id="IPR000182">
    <property type="entry name" value="GNAT_dom"/>
</dbReference>
<comment type="caution">
    <text evidence="3">The sequence shown here is derived from an EMBL/GenBank/DDBJ whole genome shotgun (WGS) entry which is preliminary data.</text>
</comment>
<gene>
    <name evidence="3" type="ORF">M3D15_01045</name>
</gene>
<evidence type="ECO:0000259" key="2">
    <source>
        <dbReference type="PROSITE" id="PS51186"/>
    </source>
</evidence>
<reference evidence="3 4" key="1">
    <citation type="submission" date="2022-04" db="EMBL/GenBank/DDBJ databases">
        <title>Human microbiome associated bacterial genomes.</title>
        <authorList>
            <person name="Sandstrom S."/>
            <person name="Salamzade R."/>
            <person name="Kalan L.R."/>
        </authorList>
    </citation>
    <scope>NUCLEOTIDE SEQUENCE [LARGE SCALE GENOMIC DNA]</scope>
    <source>
        <strain evidence="4">p3-SID1799</strain>
    </source>
</reference>
<evidence type="ECO:0000256" key="1">
    <source>
        <dbReference type="SAM" id="MobiDB-lite"/>
    </source>
</evidence>
<protein>
    <submittedName>
        <fullName evidence="3">GNAT family N-acetyltransferase</fullName>
    </submittedName>
</protein>
<name>A0ABT2HUD5_9MICO</name>
<feature type="domain" description="N-acetyltransferase" evidence="2">
    <location>
        <begin position="1"/>
        <end position="119"/>
    </location>
</feature>
<keyword evidence="4" id="KW-1185">Reference proteome</keyword>
<dbReference type="PROSITE" id="PS51186">
    <property type="entry name" value="GNAT"/>
    <property type="match status" value="1"/>
</dbReference>
<dbReference type="Gene3D" id="3.40.630.30">
    <property type="match status" value="1"/>
</dbReference>
<dbReference type="CDD" id="cd04301">
    <property type="entry name" value="NAT_SF"/>
    <property type="match status" value="1"/>
</dbReference>